<protein>
    <submittedName>
        <fullName evidence="8">Uncharacterized membrane-anchored protein YitT (DUF2179 family)</fullName>
    </submittedName>
</protein>
<dbReference type="GO" id="GO:0005886">
    <property type="term" value="C:plasma membrane"/>
    <property type="evidence" value="ECO:0007669"/>
    <property type="project" value="UniProtKB-SubCell"/>
</dbReference>
<dbReference type="InterPro" id="IPR003740">
    <property type="entry name" value="YitT"/>
</dbReference>
<accession>A0A4V3G8X5</accession>
<evidence type="ECO:0000256" key="2">
    <source>
        <dbReference type="ARBA" id="ARBA00022475"/>
    </source>
</evidence>
<keyword evidence="2" id="KW-1003">Cell membrane</keyword>
<sequence>MLQTQNLKHNGDERTKKFVKNIAFIIAGCFISSCGISFFLTPVHIYSSGILGVAQIVRTLLADVGIVFPFEISGIINFCFNIPLFILAYTKISKRFFSLTLLCIAMQTTFLSIIPVPSAPVVHDALASCLAGGFIAGCGTGIMLRAHGSSGGLDIVGVYLSQRNPNFSVGKLSLMVNTCLFIVCAILFNIDTAIYSMIYLVVSTFVIDKVHYQNINMTAMIFTRNKDIVDFITHELHRGVTYWQGVGGYTEKETYVLMTAVSKDEVHFLKHQIKKIDRHAFIIFSEGLSVSGNFLKHL</sequence>
<reference evidence="8 9" key="1">
    <citation type="submission" date="2019-03" db="EMBL/GenBank/DDBJ databases">
        <title>Genomic Encyclopedia of Type Strains, Phase IV (KMG-IV): sequencing the most valuable type-strain genomes for metagenomic binning, comparative biology and taxonomic classification.</title>
        <authorList>
            <person name="Goeker M."/>
        </authorList>
    </citation>
    <scope>NUCLEOTIDE SEQUENCE [LARGE SCALE GENOMIC DNA]</scope>
    <source>
        <strain evidence="8 9">DSM 28867</strain>
    </source>
</reference>
<evidence type="ECO:0000313" key="9">
    <source>
        <dbReference type="Proteomes" id="UP000294743"/>
    </source>
</evidence>
<dbReference type="PANTHER" id="PTHR33545:SF5">
    <property type="entry name" value="UPF0750 MEMBRANE PROTEIN YITT"/>
    <property type="match status" value="1"/>
</dbReference>
<evidence type="ECO:0000313" key="8">
    <source>
        <dbReference type="EMBL" id="TDW24664.1"/>
    </source>
</evidence>
<dbReference type="Pfam" id="PF10035">
    <property type="entry name" value="DUF2179"/>
    <property type="match status" value="1"/>
</dbReference>
<feature type="domain" description="DUF2179" evidence="7">
    <location>
        <begin position="238"/>
        <end position="292"/>
    </location>
</feature>
<keyword evidence="9" id="KW-1185">Reference proteome</keyword>
<keyword evidence="4 6" id="KW-1133">Transmembrane helix</keyword>
<name>A0A4V3G8X5_9FIRM</name>
<gene>
    <name evidence="8" type="ORF">EDD63_10817</name>
</gene>
<keyword evidence="3 6" id="KW-0812">Transmembrane</keyword>
<dbReference type="OrthoDB" id="3180973at2"/>
<dbReference type="RefSeq" id="WP_134168597.1">
    <property type="nucleotide sequence ID" value="NZ_SODD01000008.1"/>
</dbReference>
<evidence type="ECO:0000256" key="1">
    <source>
        <dbReference type="ARBA" id="ARBA00004651"/>
    </source>
</evidence>
<evidence type="ECO:0000259" key="7">
    <source>
        <dbReference type="Pfam" id="PF10035"/>
    </source>
</evidence>
<evidence type="ECO:0000256" key="5">
    <source>
        <dbReference type="ARBA" id="ARBA00023136"/>
    </source>
</evidence>
<keyword evidence="5 6" id="KW-0472">Membrane</keyword>
<dbReference type="InterPro" id="IPR015867">
    <property type="entry name" value="N-reg_PII/ATP_PRibTrfase_C"/>
</dbReference>
<dbReference type="EMBL" id="SODD01000008">
    <property type="protein sequence ID" value="TDW24664.1"/>
    <property type="molecule type" value="Genomic_DNA"/>
</dbReference>
<dbReference type="PIRSF" id="PIRSF006483">
    <property type="entry name" value="Membrane_protein_YitT"/>
    <property type="match status" value="1"/>
</dbReference>
<comment type="caution">
    <text evidence="8">The sequence shown here is derived from an EMBL/GenBank/DDBJ whole genome shotgun (WGS) entry which is preliminary data.</text>
</comment>
<dbReference type="InterPro" id="IPR019264">
    <property type="entry name" value="DUF2179"/>
</dbReference>
<dbReference type="Gene3D" id="3.30.70.120">
    <property type="match status" value="1"/>
</dbReference>
<dbReference type="Pfam" id="PF02588">
    <property type="entry name" value="YitT_membrane"/>
    <property type="match status" value="1"/>
</dbReference>
<dbReference type="Proteomes" id="UP000294743">
    <property type="component" value="Unassembled WGS sequence"/>
</dbReference>
<evidence type="ECO:0000256" key="4">
    <source>
        <dbReference type="ARBA" id="ARBA00022989"/>
    </source>
</evidence>
<comment type="subcellular location">
    <subcellularLocation>
        <location evidence="1">Cell membrane</location>
        <topology evidence="1">Multi-pass membrane protein</topology>
    </subcellularLocation>
</comment>
<organism evidence="8 9">
    <name type="scientific">Breznakia blatticola</name>
    <dbReference type="NCBI Taxonomy" id="1754012"/>
    <lineage>
        <taxon>Bacteria</taxon>
        <taxon>Bacillati</taxon>
        <taxon>Bacillota</taxon>
        <taxon>Erysipelotrichia</taxon>
        <taxon>Erysipelotrichales</taxon>
        <taxon>Erysipelotrichaceae</taxon>
        <taxon>Breznakia</taxon>
    </lineage>
</organism>
<dbReference type="InterPro" id="IPR051461">
    <property type="entry name" value="UPF0750_membrane"/>
</dbReference>
<feature type="transmembrane region" description="Helical" evidence="6">
    <location>
        <begin position="96"/>
        <end position="119"/>
    </location>
</feature>
<evidence type="ECO:0000256" key="6">
    <source>
        <dbReference type="SAM" id="Phobius"/>
    </source>
</evidence>
<dbReference type="PANTHER" id="PTHR33545">
    <property type="entry name" value="UPF0750 MEMBRANE PROTEIN YITT-RELATED"/>
    <property type="match status" value="1"/>
</dbReference>
<dbReference type="AlphaFoldDB" id="A0A4V3G8X5"/>
<feature type="transmembrane region" description="Helical" evidence="6">
    <location>
        <begin position="66"/>
        <end position="89"/>
    </location>
</feature>
<evidence type="ECO:0000256" key="3">
    <source>
        <dbReference type="ARBA" id="ARBA00022692"/>
    </source>
</evidence>
<proteinExistence type="predicted"/>
<dbReference type="CDD" id="cd16380">
    <property type="entry name" value="YitT_C"/>
    <property type="match status" value="1"/>
</dbReference>
<feature type="transmembrane region" description="Helical" evidence="6">
    <location>
        <begin position="21"/>
        <end position="46"/>
    </location>
</feature>